<organism evidence="2 3">
    <name type="scientific">Roseospira visakhapatnamensis</name>
    <dbReference type="NCBI Taxonomy" id="390880"/>
    <lineage>
        <taxon>Bacteria</taxon>
        <taxon>Pseudomonadati</taxon>
        <taxon>Pseudomonadota</taxon>
        <taxon>Alphaproteobacteria</taxon>
        <taxon>Rhodospirillales</taxon>
        <taxon>Rhodospirillaceae</taxon>
        <taxon>Roseospira</taxon>
    </lineage>
</organism>
<protein>
    <submittedName>
        <fullName evidence="2">Uncharacterized protein</fullName>
    </submittedName>
</protein>
<dbReference type="EMBL" id="JACIGK010000018">
    <property type="protein sequence ID" value="MBB4266833.1"/>
    <property type="molecule type" value="Genomic_DNA"/>
</dbReference>
<sequence length="89" mass="8857">MTKRFVATLAGCMMLAIAPAFAGEPGPTLLAANPGVSLGTGLNGAAAPMSSGGTLLISDTKEMACETDADCASAGDHMKCDHNVCVKAE</sequence>
<dbReference type="RefSeq" id="WP_184045635.1">
    <property type="nucleotide sequence ID" value="NZ_JACIGK010000018.1"/>
</dbReference>
<keyword evidence="3" id="KW-1185">Reference proteome</keyword>
<dbReference type="AlphaFoldDB" id="A0A7W6RF74"/>
<proteinExistence type="predicted"/>
<name>A0A7W6RF74_9PROT</name>
<gene>
    <name evidence="2" type="ORF">GGD89_002469</name>
</gene>
<feature type="signal peptide" evidence="1">
    <location>
        <begin position="1"/>
        <end position="22"/>
    </location>
</feature>
<keyword evidence="1" id="KW-0732">Signal</keyword>
<evidence type="ECO:0000256" key="1">
    <source>
        <dbReference type="SAM" id="SignalP"/>
    </source>
</evidence>
<reference evidence="2 3" key="1">
    <citation type="submission" date="2020-08" db="EMBL/GenBank/DDBJ databases">
        <title>Genome sequencing of Purple Non-Sulfur Bacteria from various extreme environments.</title>
        <authorList>
            <person name="Mayer M."/>
        </authorList>
    </citation>
    <scope>NUCLEOTIDE SEQUENCE [LARGE SCALE GENOMIC DNA]</scope>
    <source>
        <strain evidence="2 3">JA131</strain>
    </source>
</reference>
<dbReference type="Proteomes" id="UP000554286">
    <property type="component" value="Unassembled WGS sequence"/>
</dbReference>
<evidence type="ECO:0000313" key="2">
    <source>
        <dbReference type="EMBL" id="MBB4266833.1"/>
    </source>
</evidence>
<accession>A0A7W6RF74</accession>
<comment type="caution">
    <text evidence="2">The sequence shown here is derived from an EMBL/GenBank/DDBJ whole genome shotgun (WGS) entry which is preliminary data.</text>
</comment>
<feature type="chain" id="PRO_5030746416" evidence="1">
    <location>
        <begin position="23"/>
        <end position="89"/>
    </location>
</feature>
<evidence type="ECO:0000313" key="3">
    <source>
        <dbReference type="Proteomes" id="UP000554286"/>
    </source>
</evidence>